<dbReference type="EnsemblMetazoa" id="SMAR012212-RA">
    <property type="protein sequence ID" value="SMAR012212-PA"/>
    <property type="gene ID" value="SMAR012212"/>
</dbReference>
<sequence length="65" mass="7732">MKTTSSHSTTPAPKIELQFSSQRVTGRHWSFRRCCEVVRLPFDHDARRCFAGRTIERDFTWFSRL</sequence>
<dbReference type="AlphaFoldDB" id="T1JEG6"/>
<evidence type="ECO:0000313" key="2">
    <source>
        <dbReference type="Proteomes" id="UP000014500"/>
    </source>
</evidence>
<dbReference type="HOGENOM" id="CLU_2852511_0_0_1"/>
<keyword evidence="2" id="KW-1185">Reference proteome</keyword>
<dbReference type="Proteomes" id="UP000014500">
    <property type="component" value="Unassembled WGS sequence"/>
</dbReference>
<organism evidence="1 2">
    <name type="scientific">Strigamia maritima</name>
    <name type="common">European centipede</name>
    <name type="synonym">Geophilus maritimus</name>
    <dbReference type="NCBI Taxonomy" id="126957"/>
    <lineage>
        <taxon>Eukaryota</taxon>
        <taxon>Metazoa</taxon>
        <taxon>Ecdysozoa</taxon>
        <taxon>Arthropoda</taxon>
        <taxon>Myriapoda</taxon>
        <taxon>Chilopoda</taxon>
        <taxon>Pleurostigmophora</taxon>
        <taxon>Geophilomorpha</taxon>
        <taxon>Linotaeniidae</taxon>
        <taxon>Strigamia</taxon>
    </lineage>
</organism>
<evidence type="ECO:0000313" key="1">
    <source>
        <dbReference type="EnsemblMetazoa" id="SMAR012212-PA"/>
    </source>
</evidence>
<accession>T1JEG6</accession>
<reference evidence="1" key="2">
    <citation type="submission" date="2015-02" db="UniProtKB">
        <authorList>
            <consortium name="EnsemblMetazoa"/>
        </authorList>
    </citation>
    <scope>IDENTIFICATION</scope>
</reference>
<name>T1JEG6_STRMM</name>
<proteinExistence type="predicted"/>
<reference evidence="2" key="1">
    <citation type="submission" date="2011-05" db="EMBL/GenBank/DDBJ databases">
        <authorList>
            <person name="Richards S.R."/>
            <person name="Qu J."/>
            <person name="Jiang H."/>
            <person name="Jhangiani S.N."/>
            <person name="Agravi P."/>
            <person name="Goodspeed R."/>
            <person name="Gross S."/>
            <person name="Mandapat C."/>
            <person name="Jackson L."/>
            <person name="Mathew T."/>
            <person name="Pu L."/>
            <person name="Thornton R."/>
            <person name="Saada N."/>
            <person name="Wilczek-Boney K.B."/>
            <person name="Lee S."/>
            <person name="Kovar C."/>
            <person name="Wu Y."/>
            <person name="Scherer S.E."/>
            <person name="Worley K.C."/>
            <person name="Muzny D.M."/>
            <person name="Gibbs R."/>
        </authorList>
    </citation>
    <scope>NUCLEOTIDE SEQUENCE</scope>
    <source>
        <strain evidence="2">Brora</strain>
    </source>
</reference>
<protein>
    <submittedName>
        <fullName evidence="1">Uncharacterized protein</fullName>
    </submittedName>
</protein>
<dbReference type="EMBL" id="JH432117">
    <property type="status" value="NOT_ANNOTATED_CDS"/>
    <property type="molecule type" value="Genomic_DNA"/>
</dbReference>